<organism evidence="2 3">
    <name type="scientific">Agrobacterium fabrum</name>
    <dbReference type="NCBI Taxonomy" id="1176649"/>
    <lineage>
        <taxon>Bacteria</taxon>
        <taxon>Pseudomonadati</taxon>
        <taxon>Pseudomonadota</taxon>
        <taxon>Alphaproteobacteria</taxon>
        <taxon>Hyphomicrobiales</taxon>
        <taxon>Rhizobiaceae</taxon>
        <taxon>Rhizobium/Agrobacterium group</taxon>
        <taxon>Agrobacterium</taxon>
        <taxon>Agrobacterium tumefaciens complex</taxon>
    </lineage>
</organism>
<comment type="caution">
    <text evidence="2">The sequence shown here is derived from an EMBL/GenBank/DDBJ whole genome shotgun (WGS) entry which is preliminary data.</text>
</comment>
<dbReference type="Pfam" id="PF06282">
    <property type="entry name" value="DUF1036"/>
    <property type="match status" value="1"/>
</dbReference>
<feature type="transmembrane region" description="Helical" evidence="1">
    <location>
        <begin position="37"/>
        <end position="59"/>
    </location>
</feature>
<dbReference type="EMBL" id="QFOL01000394">
    <property type="protein sequence ID" value="PZP43925.1"/>
    <property type="molecule type" value="Genomic_DNA"/>
</dbReference>
<dbReference type="InterPro" id="IPR009380">
    <property type="entry name" value="DUF1036"/>
</dbReference>
<evidence type="ECO:0000313" key="3">
    <source>
        <dbReference type="Proteomes" id="UP000249769"/>
    </source>
</evidence>
<evidence type="ECO:0000256" key="1">
    <source>
        <dbReference type="SAM" id="Phobius"/>
    </source>
</evidence>
<accession>A0A2W5EHV8</accession>
<dbReference type="Proteomes" id="UP000249769">
    <property type="component" value="Unassembled WGS sequence"/>
</dbReference>
<reference evidence="2 3" key="1">
    <citation type="submission" date="2017-08" db="EMBL/GenBank/DDBJ databases">
        <title>Infants hospitalized years apart are colonized by the same room-sourced microbial strains.</title>
        <authorList>
            <person name="Brooks B."/>
            <person name="Olm M.R."/>
            <person name="Firek B.A."/>
            <person name="Baker R."/>
            <person name="Thomas B.C."/>
            <person name="Morowitz M.J."/>
            <person name="Banfield J.F."/>
        </authorList>
    </citation>
    <scope>NUCLEOTIDE SEQUENCE [LARGE SCALE GENOMIC DNA]</scope>
    <source>
        <strain evidence="2">S2_009_000_R2_73</strain>
    </source>
</reference>
<gene>
    <name evidence="2" type="ORF">DI595_20675</name>
</gene>
<keyword evidence="1" id="KW-0812">Transmembrane</keyword>
<protein>
    <recommendedName>
        <fullName evidence="4">DUF1036 domain-containing protein</fullName>
    </recommendedName>
</protein>
<keyword evidence="1" id="KW-0472">Membrane</keyword>
<keyword evidence="1" id="KW-1133">Transmembrane helix</keyword>
<dbReference type="AlphaFoldDB" id="A0A2W5EHV8"/>
<evidence type="ECO:0008006" key="4">
    <source>
        <dbReference type="Google" id="ProtNLM"/>
    </source>
</evidence>
<name>A0A2W5EHV8_9HYPH</name>
<evidence type="ECO:0000313" key="2">
    <source>
        <dbReference type="EMBL" id="PZP43925.1"/>
    </source>
</evidence>
<proteinExistence type="predicted"/>
<sequence>MTFLGGHAKKCVHYNHGIRMEAVTQSSLARPRHIRHLARLFSIAALFLTPFMIAAPAYADFRVCNSTQNLVGVAIGYRAQEGWVSEGWWQVPASTCATLIEGELQSRYYYLYAERSFQRMGFKEYDTGRQGSWMVQLSDTPGTQGNQN</sequence>